<feature type="domain" description="NADAR" evidence="2">
    <location>
        <begin position="17"/>
        <end position="158"/>
    </location>
</feature>
<reference evidence="3" key="1">
    <citation type="journal article" date="2020" name="Nat. Commun.">
        <title>Large-scale genome sequencing of mycorrhizal fungi provides insights into the early evolution of symbiotic traits.</title>
        <authorList>
            <person name="Miyauchi S."/>
            <person name="Kiss E."/>
            <person name="Kuo A."/>
            <person name="Drula E."/>
            <person name="Kohler A."/>
            <person name="Sanchez-Garcia M."/>
            <person name="Morin E."/>
            <person name="Andreopoulos B."/>
            <person name="Barry K.W."/>
            <person name="Bonito G."/>
            <person name="Buee M."/>
            <person name="Carver A."/>
            <person name="Chen C."/>
            <person name="Cichocki N."/>
            <person name="Clum A."/>
            <person name="Culley D."/>
            <person name="Crous P.W."/>
            <person name="Fauchery L."/>
            <person name="Girlanda M."/>
            <person name="Hayes R.D."/>
            <person name="Keri Z."/>
            <person name="LaButti K."/>
            <person name="Lipzen A."/>
            <person name="Lombard V."/>
            <person name="Magnuson J."/>
            <person name="Maillard F."/>
            <person name="Murat C."/>
            <person name="Nolan M."/>
            <person name="Ohm R.A."/>
            <person name="Pangilinan J."/>
            <person name="Pereira M.F."/>
            <person name="Perotto S."/>
            <person name="Peter M."/>
            <person name="Pfister S."/>
            <person name="Riley R."/>
            <person name="Sitrit Y."/>
            <person name="Stielow J.B."/>
            <person name="Szollosi G."/>
            <person name="Zifcakova L."/>
            <person name="Stursova M."/>
            <person name="Spatafora J.W."/>
            <person name="Tedersoo L."/>
            <person name="Vaario L.M."/>
            <person name="Yamada A."/>
            <person name="Yan M."/>
            <person name="Wang P."/>
            <person name="Xu J."/>
            <person name="Bruns T."/>
            <person name="Baldrian P."/>
            <person name="Vilgalys R."/>
            <person name="Dunand C."/>
            <person name="Henrissat B."/>
            <person name="Grigoriev I.V."/>
            <person name="Hibbett D."/>
            <person name="Nagy L.G."/>
            <person name="Martin F.M."/>
        </authorList>
    </citation>
    <scope>NUCLEOTIDE SEQUENCE</scope>
    <source>
        <strain evidence="3">UH-Tt-Lm1</strain>
    </source>
</reference>
<feature type="domain" description="NADAR" evidence="2">
    <location>
        <begin position="233"/>
        <end position="373"/>
    </location>
</feature>
<dbReference type="OrthoDB" id="206452at2759"/>
<proteinExistence type="predicted"/>
<feature type="region of interest" description="Disordered" evidence="1">
    <location>
        <begin position="160"/>
        <end position="217"/>
    </location>
</feature>
<dbReference type="NCBIfam" id="TIGR02464">
    <property type="entry name" value="ribofla_fusion"/>
    <property type="match status" value="2"/>
</dbReference>
<name>A0A9P6HM02_9AGAM</name>
<keyword evidence="4" id="KW-1185">Reference proteome</keyword>
<evidence type="ECO:0000313" key="3">
    <source>
        <dbReference type="EMBL" id="KAF9790528.1"/>
    </source>
</evidence>
<evidence type="ECO:0000259" key="2">
    <source>
        <dbReference type="Pfam" id="PF08719"/>
    </source>
</evidence>
<accession>A0A9P6HM02</accession>
<comment type="caution">
    <text evidence="3">The sequence shown here is derived from an EMBL/GenBank/DDBJ whole genome shotgun (WGS) entry which is preliminary data.</text>
</comment>
<dbReference type="Gene3D" id="1.10.357.40">
    <property type="entry name" value="YbiA-like"/>
    <property type="match status" value="2"/>
</dbReference>
<feature type="compositionally biased region" description="Pro residues" evidence="1">
    <location>
        <begin position="191"/>
        <end position="207"/>
    </location>
</feature>
<dbReference type="InterPro" id="IPR037238">
    <property type="entry name" value="YbiA-like_sf"/>
</dbReference>
<reference evidence="3" key="2">
    <citation type="submission" date="2020-11" db="EMBL/GenBank/DDBJ databases">
        <authorList>
            <consortium name="DOE Joint Genome Institute"/>
            <person name="Kuo A."/>
            <person name="Miyauchi S."/>
            <person name="Kiss E."/>
            <person name="Drula E."/>
            <person name="Kohler A."/>
            <person name="Sanchez-Garcia M."/>
            <person name="Andreopoulos B."/>
            <person name="Barry K.W."/>
            <person name="Bonito G."/>
            <person name="Buee M."/>
            <person name="Carver A."/>
            <person name="Chen C."/>
            <person name="Cichocki N."/>
            <person name="Clum A."/>
            <person name="Culley D."/>
            <person name="Crous P.W."/>
            <person name="Fauchery L."/>
            <person name="Girlanda M."/>
            <person name="Hayes R."/>
            <person name="Keri Z."/>
            <person name="Labutti K."/>
            <person name="Lipzen A."/>
            <person name="Lombard V."/>
            <person name="Magnuson J."/>
            <person name="Maillard F."/>
            <person name="Morin E."/>
            <person name="Murat C."/>
            <person name="Nolan M."/>
            <person name="Ohm R."/>
            <person name="Pangilinan J."/>
            <person name="Pereira M."/>
            <person name="Perotto S."/>
            <person name="Peter M."/>
            <person name="Riley R."/>
            <person name="Sitrit Y."/>
            <person name="Stielow B."/>
            <person name="Szollosi G."/>
            <person name="Zifcakova L."/>
            <person name="Stursova M."/>
            <person name="Spatafora J.W."/>
            <person name="Tedersoo L."/>
            <person name="Vaario L.-M."/>
            <person name="Yamada A."/>
            <person name="Yan M."/>
            <person name="Wang P."/>
            <person name="Xu J."/>
            <person name="Bruns T."/>
            <person name="Baldrian P."/>
            <person name="Vilgalys R."/>
            <person name="Henrissat B."/>
            <person name="Grigoriev I.V."/>
            <person name="Hibbett D."/>
            <person name="Nagy L.G."/>
            <person name="Martin F.M."/>
        </authorList>
    </citation>
    <scope>NUCLEOTIDE SEQUENCE</scope>
    <source>
        <strain evidence="3">UH-Tt-Lm1</strain>
    </source>
</reference>
<protein>
    <recommendedName>
        <fullName evidence="2">NADAR domain-containing protein</fullName>
    </recommendedName>
</protein>
<dbReference type="Pfam" id="PF08719">
    <property type="entry name" value="NADAR"/>
    <property type="match status" value="2"/>
</dbReference>
<sequence length="379" mass="44681">MGARNPRKIFRGRPKIFFYNKDEPHYGFTNFSPHSVVYEAKLYPTSEHLFQSFKFIHKPALMEYIRTCDPRPRVAFAEARRFADEVHSNWKHDNIRAMDMVLFHKFTQHETLKRELLATGDAELIENSDKDSFWGCGADGKGRNELGKALMRLRQQLRARERCERDRTRGVQDPRRRGRRNSEAKVYPTHAPAPPTLLRFPPSPPVTPGDTTAGETRPRKVLRRNSRARPKIFFYDKNEPHYGFTNFSPHPVKYRGKMYPTSEHIYQSLKFVHRPKLMEHIRTCDPRPRVAFKEARKFAHEIDPNWKYSRVTSMYSALINKFDQHDDLRRELIDTGDAELIQASHRDYFWGCGSDGTGENKLGECLMRIRKLFREQERL</sequence>
<evidence type="ECO:0000256" key="1">
    <source>
        <dbReference type="SAM" id="MobiDB-lite"/>
    </source>
</evidence>
<feature type="compositionally biased region" description="Basic and acidic residues" evidence="1">
    <location>
        <begin position="160"/>
        <end position="183"/>
    </location>
</feature>
<dbReference type="InterPro" id="IPR012816">
    <property type="entry name" value="NADAR"/>
</dbReference>
<dbReference type="SUPFAM" id="SSF143990">
    <property type="entry name" value="YbiA-like"/>
    <property type="match status" value="2"/>
</dbReference>
<dbReference type="EMBL" id="WIUZ02000002">
    <property type="protein sequence ID" value="KAF9790528.1"/>
    <property type="molecule type" value="Genomic_DNA"/>
</dbReference>
<organism evidence="3 4">
    <name type="scientific">Thelephora terrestris</name>
    <dbReference type="NCBI Taxonomy" id="56493"/>
    <lineage>
        <taxon>Eukaryota</taxon>
        <taxon>Fungi</taxon>
        <taxon>Dikarya</taxon>
        <taxon>Basidiomycota</taxon>
        <taxon>Agaricomycotina</taxon>
        <taxon>Agaricomycetes</taxon>
        <taxon>Thelephorales</taxon>
        <taxon>Thelephoraceae</taxon>
        <taxon>Thelephora</taxon>
    </lineage>
</organism>
<dbReference type="AlphaFoldDB" id="A0A9P6HM02"/>
<evidence type="ECO:0000313" key="4">
    <source>
        <dbReference type="Proteomes" id="UP000736335"/>
    </source>
</evidence>
<dbReference type="Proteomes" id="UP000736335">
    <property type="component" value="Unassembled WGS sequence"/>
</dbReference>
<dbReference type="CDD" id="cd15457">
    <property type="entry name" value="NADAR"/>
    <property type="match status" value="2"/>
</dbReference>
<gene>
    <name evidence="3" type="ORF">BJ322DRAFT_999899</name>
</gene>